<organism evidence="1">
    <name type="scientific">Arundo donax</name>
    <name type="common">Giant reed</name>
    <name type="synonym">Donax arundinaceus</name>
    <dbReference type="NCBI Taxonomy" id="35708"/>
    <lineage>
        <taxon>Eukaryota</taxon>
        <taxon>Viridiplantae</taxon>
        <taxon>Streptophyta</taxon>
        <taxon>Embryophyta</taxon>
        <taxon>Tracheophyta</taxon>
        <taxon>Spermatophyta</taxon>
        <taxon>Magnoliopsida</taxon>
        <taxon>Liliopsida</taxon>
        <taxon>Poales</taxon>
        <taxon>Poaceae</taxon>
        <taxon>PACMAD clade</taxon>
        <taxon>Arundinoideae</taxon>
        <taxon>Arundineae</taxon>
        <taxon>Arundo</taxon>
    </lineage>
</organism>
<sequence>MQLCLLFRTSTLVLLFWYRLVQHFTDISYKASRWFDC</sequence>
<name>A0A0A9C8A5_ARUDO</name>
<reference evidence="1" key="1">
    <citation type="submission" date="2014-09" db="EMBL/GenBank/DDBJ databases">
        <authorList>
            <person name="Magalhaes I.L.F."/>
            <person name="Oliveira U."/>
            <person name="Santos F.R."/>
            <person name="Vidigal T.H.D.A."/>
            <person name="Brescovit A.D."/>
            <person name="Santos A.J."/>
        </authorList>
    </citation>
    <scope>NUCLEOTIDE SEQUENCE</scope>
    <source>
        <tissue evidence="1">Shoot tissue taken approximately 20 cm above the soil surface</tissue>
    </source>
</reference>
<evidence type="ECO:0000313" key="1">
    <source>
        <dbReference type="EMBL" id="JAD71811.1"/>
    </source>
</evidence>
<accession>A0A0A9C8A5</accession>
<dbReference type="EMBL" id="GBRH01226084">
    <property type="protein sequence ID" value="JAD71811.1"/>
    <property type="molecule type" value="Transcribed_RNA"/>
</dbReference>
<dbReference type="AlphaFoldDB" id="A0A0A9C8A5"/>
<proteinExistence type="predicted"/>
<protein>
    <submittedName>
        <fullName evidence="1">Uncharacterized protein</fullName>
    </submittedName>
</protein>
<reference evidence="1" key="2">
    <citation type="journal article" date="2015" name="Data Brief">
        <title>Shoot transcriptome of the giant reed, Arundo donax.</title>
        <authorList>
            <person name="Barrero R.A."/>
            <person name="Guerrero F.D."/>
            <person name="Moolhuijzen P."/>
            <person name="Goolsby J.A."/>
            <person name="Tidwell J."/>
            <person name="Bellgard S.E."/>
            <person name="Bellgard M.I."/>
        </authorList>
    </citation>
    <scope>NUCLEOTIDE SEQUENCE</scope>
    <source>
        <tissue evidence="1">Shoot tissue taken approximately 20 cm above the soil surface</tissue>
    </source>
</reference>